<dbReference type="RefSeq" id="XP_004258086.1">
    <property type="nucleotide sequence ID" value="XM_004258038.1"/>
</dbReference>
<dbReference type="KEGG" id="eiv:EIN_153220"/>
<feature type="compositionally biased region" description="Basic residues" evidence="2">
    <location>
        <begin position="289"/>
        <end position="305"/>
    </location>
</feature>
<dbReference type="OrthoDB" id="28127at2759"/>
<evidence type="ECO:0000256" key="1">
    <source>
        <dbReference type="SAM" id="Coils"/>
    </source>
</evidence>
<dbReference type="Proteomes" id="UP000014680">
    <property type="component" value="Unassembled WGS sequence"/>
</dbReference>
<feature type="region of interest" description="Disordered" evidence="2">
    <location>
        <begin position="128"/>
        <end position="364"/>
    </location>
</feature>
<accession>A0A0A1U8R7</accession>
<feature type="compositionally biased region" description="Basic residues" evidence="2">
    <location>
        <begin position="327"/>
        <end position="338"/>
    </location>
</feature>
<dbReference type="VEuPathDB" id="AmoebaDB:EIN_153220"/>
<sequence length="422" mass="48283">MIQCKKAYELIPQSCLDSIKDKLLIDSSDVQQFITEEALSKFQNAQIKYIITAFQISQKGTVFEDYFNFTFLSNSRDQYIKEIVDKLNTEVKVFMKRGSVLPTDSNTPDDVKTRVDALLTPNIEMDPFSTLLDDSETKEKTPLKNSNSTNKIMKRGKTDPDEEIDPIVMEIKRRNESEGRCKKSRPIKEVEEESSDSKSIKKKKMKEEEESSSSEESYEPSSESSSSISPKRKKKVTKRRTKKTTKRVSRKSKKNKSSSSSSSSSDSSSYSSDSSSESSTSSSEEDRKKPIKKRATRKRGRKPVKRTSGISSSSSDESSSEEERPIKKSKKVTRKRKQKETSEDTSDEEHEKRNQVDVIERPGKRTLVRRKIKEVSVTDGHCNYFLLKKKKKDAKNALIRKKKLAMEEKENETETSEDDDSK</sequence>
<evidence type="ECO:0000313" key="4">
    <source>
        <dbReference type="Proteomes" id="UP000014680"/>
    </source>
</evidence>
<organism evidence="3 4">
    <name type="scientific">Entamoeba invadens IP1</name>
    <dbReference type="NCBI Taxonomy" id="370355"/>
    <lineage>
        <taxon>Eukaryota</taxon>
        <taxon>Amoebozoa</taxon>
        <taxon>Evosea</taxon>
        <taxon>Archamoebae</taxon>
        <taxon>Mastigamoebida</taxon>
        <taxon>Entamoebidae</taxon>
        <taxon>Entamoeba</taxon>
    </lineage>
</organism>
<feature type="compositionally biased region" description="Basic and acidic residues" evidence="2">
    <location>
        <begin position="349"/>
        <end position="363"/>
    </location>
</feature>
<dbReference type="GeneID" id="14890151"/>
<feature type="compositionally biased region" description="Low complexity" evidence="2">
    <location>
        <begin position="219"/>
        <end position="229"/>
    </location>
</feature>
<feature type="compositionally biased region" description="Low complexity" evidence="2">
    <location>
        <begin position="257"/>
        <end position="282"/>
    </location>
</feature>
<name>A0A0A1U8R7_ENTIV</name>
<protein>
    <submittedName>
        <fullName evidence="3">Protein FAM133, putative</fullName>
    </submittedName>
</protein>
<reference evidence="3 4" key="1">
    <citation type="submission" date="2012-10" db="EMBL/GenBank/DDBJ databases">
        <authorList>
            <person name="Zafar N."/>
            <person name="Inman J."/>
            <person name="Hall N."/>
            <person name="Lorenzi H."/>
            <person name="Caler E."/>
        </authorList>
    </citation>
    <scope>NUCLEOTIDE SEQUENCE [LARGE SCALE GENOMIC DNA]</scope>
    <source>
        <strain evidence="3 4">IP1</strain>
    </source>
</reference>
<dbReference type="AlphaFoldDB" id="A0A0A1U8R7"/>
<evidence type="ECO:0000313" key="3">
    <source>
        <dbReference type="EMBL" id="ELP91315.1"/>
    </source>
</evidence>
<proteinExistence type="predicted"/>
<feature type="coiled-coil region" evidence="1">
    <location>
        <begin position="387"/>
        <end position="419"/>
    </location>
</feature>
<dbReference type="EMBL" id="KB206474">
    <property type="protein sequence ID" value="ELP91315.1"/>
    <property type="molecule type" value="Genomic_DNA"/>
</dbReference>
<gene>
    <name evidence="3" type="ORF">EIN_153220</name>
</gene>
<feature type="compositionally biased region" description="Basic and acidic residues" evidence="2">
    <location>
        <begin position="170"/>
        <end position="199"/>
    </location>
</feature>
<keyword evidence="4" id="KW-1185">Reference proteome</keyword>
<evidence type="ECO:0000256" key="2">
    <source>
        <dbReference type="SAM" id="MobiDB-lite"/>
    </source>
</evidence>
<feature type="compositionally biased region" description="Basic residues" evidence="2">
    <location>
        <begin position="230"/>
        <end position="256"/>
    </location>
</feature>
<keyword evidence="1" id="KW-0175">Coiled coil</keyword>
<feature type="compositionally biased region" description="Acidic residues" evidence="2">
    <location>
        <begin position="208"/>
        <end position="218"/>
    </location>
</feature>